<keyword evidence="4 6" id="KW-0378">Hydrolase</keyword>
<dbReference type="PANTHER" id="PTHR34137:SF1">
    <property type="entry name" value="EXODEOXYRIBONUCLEASE 7 SMALL SUBUNIT"/>
    <property type="match status" value="1"/>
</dbReference>
<keyword evidence="2 6" id="KW-0963">Cytoplasm</keyword>
<evidence type="ECO:0000256" key="6">
    <source>
        <dbReference type="HAMAP-Rule" id="MF_00337"/>
    </source>
</evidence>
<evidence type="ECO:0000313" key="8">
    <source>
        <dbReference type="EMBL" id="EOD01726.1"/>
    </source>
</evidence>
<dbReference type="SUPFAM" id="SSF116842">
    <property type="entry name" value="XseB-like"/>
    <property type="match status" value="1"/>
</dbReference>
<evidence type="ECO:0000256" key="3">
    <source>
        <dbReference type="ARBA" id="ARBA00022722"/>
    </source>
</evidence>
<dbReference type="PIRSF" id="PIRSF006488">
    <property type="entry name" value="Exonuc_VII_S"/>
    <property type="match status" value="1"/>
</dbReference>
<comment type="subunit">
    <text evidence="6">Heterooligomer composed of large and small subunits.</text>
</comment>
<comment type="subcellular location">
    <subcellularLocation>
        <location evidence="6">Cytoplasm</location>
    </subcellularLocation>
</comment>
<dbReference type="PANTHER" id="PTHR34137">
    <property type="entry name" value="EXODEOXYRIBONUCLEASE 7 SMALL SUBUNIT"/>
    <property type="match status" value="1"/>
</dbReference>
<dbReference type="GO" id="GO:0009318">
    <property type="term" value="C:exodeoxyribonuclease VII complex"/>
    <property type="evidence" value="ECO:0007669"/>
    <property type="project" value="UniProtKB-UniRule"/>
</dbReference>
<dbReference type="InterPro" id="IPR037004">
    <property type="entry name" value="Exonuc_VII_ssu_sf"/>
</dbReference>
<dbReference type="NCBIfam" id="TIGR01280">
    <property type="entry name" value="xseB"/>
    <property type="match status" value="1"/>
</dbReference>
<keyword evidence="9" id="KW-1185">Reference proteome</keyword>
<dbReference type="HAMAP" id="MF_00337">
    <property type="entry name" value="Exonuc_7_S"/>
    <property type="match status" value="1"/>
</dbReference>
<sequence length="76" mass="8932">MNEKNVDFESAIKELEKIVNNLENGELTLEESFKEFQRGVELYKYCNDFINNVEGKVKLLLENETGEVKEIEFLNE</sequence>
<evidence type="ECO:0000256" key="5">
    <source>
        <dbReference type="ARBA" id="ARBA00022839"/>
    </source>
</evidence>
<reference evidence="8 9" key="1">
    <citation type="journal article" date="2015" name="Geomicrobiol. J.">
        <title>Caldisalinibacter kiritimatiensis gen. nov., sp. nov., a moderately thermohalophilic thiosulfate-reducing bacterium from a hypersaline microbial mat.</title>
        <authorList>
            <person name="Ben Hania W."/>
            <person name="Joseph M."/>
            <person name="Fiebig A."/>
            <person name="Bunk B."/>
            <person name="Klenk H.-P."/>
            <person name="Fardeau M.-L."/>
            <person name="Spring S."/>
        </authorList>
    </citation>
    <scope>NUCLEOTIDE SEQUENCE [LARGE SCALE GENOMIC DNA]</scope>
    <source>
        <strain evidence="8 9">L21-TH-D2</strain>
    </source>
</reference>
<dbReference type="InterPro" id="IPR003761">
    <property type="entry name" value="Exonuc_VII_S"/>
</dbReference>
<keyword evidence="3 6" id="KW-0540">Nuclease</keyword>
<feature type="coiled-coil region" evidence="7">
    <location>
        <begin position="5"/>
        <end position="32"/>
    </location>
</feature>
<name>R1CSU3_9FIRM</name>
<dbReference type="GO" id="GO:0008855">
    <property type="term" value="F:exodeoxyribonuclease VII activity"/>
    <property type="evidence" value="ECO:0007669"/>
    <property type="project" value="UniProtKB-UniRule"/>
</dbReference>
<accession>R1CSU3</accession>
<dbReference type="GO" id="GO:0005829">
    <property type="term" value="C:cytosol"/>
    <property type="evidence" value="ECO:0007669"/>
    <property type="project" value="TreeGrafter"/>
</dbReference>
<dbReference type="eggNOG" id="COG1722">
    <property type="taxonomic scope" value="Bacteria"/>
</dbReference>
<dbReference type="Proteomes" id="UP000013378">
    <property type="component" value="Unassembled WGS sequence"/>
</dbReference>
<dbReference type="RefSeq" id="WP_006306743.1">
    <property type="nucleotide sequence ID" value="NZ_ARZA01000033.1"/>
</dbReference>
<proteinExistence type="inferred from homology"/>
<evidence type="ECO:0000256" key="4">
    <source>
        <dbReference type="ARBA" id="ARBA00022801"/>
    </source>
</evidence>
<comment type="catalytic activity">
    <reaction evidence="6">
        <text>Exonucleolytic cleavage in either 5'- to 3'- or 3'- to 5'-direction to yield nucleoside 5'-phosphates.</text>
        <dbReference type="EC" id="3.1.11.6"/>
    </reaction>
</comment>
<comment type="function">
    <text evidence="6">Bidirectionally degrades single-stranded DNA into large acid-insoluble oligonucleotides, which are then degraded further into small acid-soluble oligonucleotides.</text>
</comment>
<gene>
    <name evidence="6" type="primary">xseB</name>
    <name evidence="8" type="ORF">L21TH_0191</name>
</gene>
<dbReference type="Gene3D" id="1.10.287.1040">
    <property type="entry name" value="Exonuclease VII, small subunit"/>
    <property type="match status" value="1"/>
</dbReference>
<dbReference type="Pfam" id="PF02609">
    <property type="entry name" value="Exonuc_VII_S"/>
    <property type="match status" value="1"/>
</dbReference>
<protein>
    <recommendedName>
        <fullName evidence="6">Exodeoxyribonuclease 7 small subunit</fullName>
        <ecNumber evidence="6">3.1.11.6</ecNumber>
    </recommendedName>
    <alternativeName>
        <fullName evidence="6">Exodeoxyribonuclease VII small subunit</fullName>
        <shortName evidence="6">Exonuclease VII small subunit</shortName>
    </alternativeName>
</protein>
<comment type="similarity">
    <text evidence="1 6">Belongs to the XseB family.</text>
</comment>
<dbReference type="NCBIfam" id="NF002140">
    <property type="entry name" value="PRK00977.1-4"/>
    <property type="match status" value="1"/>
</dbReference>
<dbReference type="EMBL" id="ARZA01000033">
    <property type="protein sequence ID" value="EOD01726.1"/>
    <property type="molecule type" value="Genomic_DNA"/>
</dbReference>
<keyword evidence="5 6" id="KW-0269">Exonuclease</keyword>
<dbReference type="OrthoDB" id="1697399at2"/>
<dbReference type="EC" id="3.1.11.6" evidence="6"/>
<organism evidence="8 9">
    <name type="scientific">Caldisalinibacter kiritimatiensis</name>
    <dbReference type="NCBI Taxonomy" id="1304284"/>
    <lineage>
        <taxon>Bacteria</taxon>
        <taxon>Bacillati</taxon>
        <taxon>Bacillota</taxon>
        <taxon>Tissierellia</taxon>
        <taxon>Tissierellales</taxon>
        <taxon>Thermohalobacteraceae</taxon>
        <taxon>Caldisalinibacter</taxon>
    </lineage>
</organism>
<comment type="caution">
    <text evidence="8">The sequence shown here is derived from an EMBL/GenBank/DDBJ whole genome shotgun (WGS) entry which is preliminary data.</text>
</comment>
<evidence type="ECO:0000256" key="1">
    <source>
        <dbReference type="ARBA" id="ARBA00009998"/>
    </source>
</evidence>
<evidence type="ECO:0000256" key="7">
    <source>
        <dbReference type="SAM" id="Coils"/>
    </source>
</evidence>
<evidence type="ECO:0000256" key="2">
    <source>
        <dbReference type="ARBA" id="ARBA00022490"/>
    </source>
</evidence>
<dbReference type="GO" id="GO:0006308">
    <property type="term" value="P:DNA catabolic process"/>
    <property type="evidence" value="ECO:0007669"/>
    <property type="project" value="UniProtKB-UniRule"/>
</dbReference>
<dbReference type="STRING" id="1304284.L21TH_0191"/>
<dbReference type="AlphaFoldDB" id="R1CSU3"/>
<evidence type="ECO:0000313" key="9">
    <source>
        <dbReference type="Proteomes" id="UP000013378"/>
    </source>
</evidence>
<keyword evidence="7" id="KW-0175">Coiled coil</keyword>